<evidence type="ECO:0000259" key="5">
    <source>
        <dbReference type="SMART" id="SM00856"/>
    </source>
</evidence>
<dbReference type="Pfam" id="PF04043">
    <property type="entry name" value="PMEI"/>
    <property type="match status" value="1"/>
</dbReference>
<feature type="signal peptide" evidence="4">
    <location>
        <begin position="1"/>
        <end position="28"/>
    </location>
</feature>
<evidence type="ECO:0000313" key="7">
    <source>
        <dbReference type="Proteomes" id="UP000323597"/>
    </source>
</evidence>
<protein>
    <recommendedName>
        <fullName evidence="5">Pectinesterase inhibitor domain-containing protein</fullName>
    </recommendedName>
</protein>
<keyword evidence="2" id="KW-1015">Disulfide bond</keyword>
<keyword evidence="1 4" id="KW-0732">Signal</keyword>
<evidence type="ECO:0000256" key="2">
    <source>
        <dbReference type="ARBA" id="ARBA00023157"/>
    </source>
</evidence>
<dbReference type="Gene3D" id="1.20.140.40">
    <property type="entry name" value="Invertase/pectin methylesterase inhibitor family protein"/>
    <property type="match status" value="1"/>
</dbReference>
<evidence type="ECO:0000313" key="6">
    <source>
        <dbReference type="EMBL" id="TYI60677.1"/>
    </source>
</evidence>
<dbReference type="AlphaFoldDB" id="A0A5D2T621"/>
<comment type="similarity">
    <text evidence="3">Belongs to the PMEI family.</text>
</comment>
<dbReference type="SUPFAM" id="SSF101148">
    <property type="entry name" value="Plant invertase/pectin methylesterase inhibitor"/>
    <property type="match status" value="1"/>
</dbReference>
<name>A0A5D2T621_GOSMU</name>
<feature type="domain" description="Pectinesterase inhibitor" evidence="5">
    <location>
        <begin position="28"/>
        <end position="176"/>
    </location>
</feature>
<evidence type="ECO:0000256" key="4">
    <source>
        <dbReference type="SAM" id="SignalP"/>
    </source>
</evidence>
<dbReference type="GO" id="GO:0004857">
    <property type="term" value="F:enzyme inhibitor activity"/>
    <property type="evidence" value="ECO:0007669"/>
    <property type="project" value="InterPro"/>
</dbReference>
<dbReference type="EMBL" id="CM017658">
    <property type="protein sequence ID" value="TYI60677.1"/>
    <property type="molecule type" value="Genomic_DNA"/>
</dbReference>
<feature type="chain" id="PRO_5022722201" description="Pectinesterase inhibitor domain-containing protein" evidence="4">
    <location>
        <begin position="29"/>
        <end position="182"/>
    </location>
</feature>
<reference evidence="6 7" key="1">
    <citation type="submission" date="2019-07" db="EMBL/GenBank/DDBJ databases">
        <title>WGS assembly of Gossypium mustelinum.</title>
        <authorList>
            <person name="Chen Z.J."/>
            <person name="Sreedasyam A."/>
            <person name="Ando A."/>
            <person name="Song Q."/>
            <person name="De L."/>
            <person name="Hulse-Kemp A."/>
            <person name="Ding M."/>
            <person name="Ye W."/>
            <person name="Kirkbride R."/>
            <person name="Jenkins J."/>
            <person name="Plott C."/>
            <person name="Lovell J."/>
            <person name="Lin Y.-M."/>
            <person name="Vaughn R."/>
            <person name="Liu B."/>
            <person name="Li W."/>
            <person name="Simpson S."/>
            <person name="Scheffler B."/>
            <person name="Saski C."/>
            <person name="Grover C."/>
            <person name="Hu G."/>
            <person name="Conover J."/>
            <person name="Carlson J."/>
            <person name="Shu S."/>
            <person name="Boston L."/>
            <person name="Williams M."/>
            <person name="Peterson D."/>
            <person name="Mcgee K."/>
            <person name="Jones D."/>
            <person name="Wendel J."/>
            <person name="Stelly D."/>
            <person name="Grimwood J."/>
            <person name="Schmutz J."/>
        </authorList>
    </citation>
    <scope>NUCLEOTIDE SEQUENCE [LARGE SCALE GENOMIC DNA]</scope>
    <source>
        <strain evidence="6">1408120.09</strain>
    </source>
</reference>
<proteinExistence type="inferred from homology"/>
<dbReference type="NCBIfam" id="TIGR01614">
    <property type="entry name" value="PME_inhib"/>
    <property type="match status" value="1"/>
</dbReference>
<dbReference type="SMART" id="SM00856">
    <property type="entry name" value="PMEI"/>
    <property type="match status" value="1"/>
</dbReference>
<dbReference type="CDD" id="cd14859">
    <property type="entry name" value="PMEI_like"/>
    <property type="match status" value="1"/>
</dbReference>
<dbReference type="InterPro" id="IPR006501">
    <property type="entry name" value="Pectinesterase_inhib_dom"/>
</dbReference>
<organism evidence="6 7">
    <name type="scientific">Gossypium mustelinum</name>
    <name type="common">Cotton</name>
    <name type="synonym">Gossypium caicoense</name>
    <dbReference type="NCBI Taxonomy" id="34275"/>
    <lineage>
        <taxon>Eukaryota</taxon>
        <taxon>Viridiplantae</taxon>
        <taxon>Streptophyta</taxon>
        <taxon>Embryophyta</taxon>
        <taxon>Tracheophyta</taxon>
        <taxon>Spermatophyta</taxon>
        <taxon>Magnoliopsida</taxon>
        <taxon>eudicotyledons</taxon>
        <taxon>Gunneridae</taxon>
        <taxon>Pentapetalae</taxon>
        <taxon>rosids</taxon>
        <taxon>malvids</taxon>
        <taxon>Malvales</taxon>
        <taxon>Malvaceae</taxon>
        <taxon>Malvoideae</taxon>
        <taxon>Gossypium</taxon>
    </lineage>
</organism>
<dbReference type="PANTHER" id="PTHR35357">
    <property type="entry name" value="OS02G0537100 PROTEIN"/>
    <property type="match status" value="1"/>
</dbReference>
<evidence type="ECO:0000256" key="1">
    <source>
        <dbReference type="ARBA" id="ARBA00022729"/>
    </source>
</evidence>
<dbReference type="PANTHER" id="PTHR35357:SF8">
    <property type="entry name" value="OS01G0111000 PROTEIN"/>
    <property type="match status" value="1"/>
</dbReference>
<evidence type="ECO:0000256" key="3">
    <source>
        <dbReference type="ARBA" id="ARBA00038471"/>
    </source>
</evidence>
<dbReference type="InterPro" id="IPR035513">
    <property type="entry name" value="Invertase/methylesterase_inhib"/>
</dbReference>
<dbReference type="Proteomes" id="UP000323597">
    <property type="component" value="Chromosome D10"/>
</dbReference>
<gene>
    <name evidence="6" type="ORF">E1A91_D10G120600v1</name>
</gene>
<sequence length="182" mass="19955">MIITSLKMTSSLYMFLLISLILTSLTNGDAGLIQTTCKTTKYADLCVSILHSDPTSLNSDTKGLALILIRVATANATATSTFLSSQLLTTTNDTTLKTVLKECSHMYAFSGDALRASVQDFASESYDYAYMHVMAAADYPNACRNAFRRYPKLIYPQAIASREDELKHICDVVLGLTDHLGF</sequence>
<keyword evidence="7" id="KW-1185">Reference proteome</keyword>
<accession>A0A5D2T621</accession>